<keyword evidence="9 10" id="KW-0807">Transducer</keyword>
<dbReference type="AlphaFoldDB" id="A0A1I8MQZ6"/>
<evidence type="ECO:0000256" key="8">
    <source>
        <dbReference type="ARBA" id="ARBA00023170"/>
    </source>
</evidence>
<evidence type="ECO:0000313" key="11">
    <source>
        <dbReference type="EnsemblMetazoa" id="MDOA007555-PB"/>
    </source>
</evidence>
<evidence type="ECO:0000256" key="2">
    <source>
        <dbReference type="ARBA" id="ARBA00022475"/>
    </source>
</evidence>
<feature type="transmembrane region" description="Helical" evidence="10">
    <location>
        <begin position="135"/>
        <end position="157"/>
    </location>
</feature>
<dbReference type="GO" id="GO:0004984">
    <property type="term" value="F:olfactory receptor activity"/>
    <property type="evidence" value="ECO:0007669"/>
    <property type="project" value="InterPro"/>
</dbReference>
<keyword evidence="5 10" id="KW-0552">Olfaction</keyword>
<keyword evidence="4 10" id="KW-0812">Transmembrane</keyword>
<dbReference type="PANTHER" id="PTHR21137:SF35">
    <property type="entry name" value="ODORANT RECEPTOR 19A-RELATED"/>
    <property type="match status" value="1"/>
</dbReference>
<feature type="transmembrane region" description="Helical" evidence="10">
    <location>
        <begin position="272"/>
        <end position="292"/>
    </location>
</feature>
<proteinExistence type="inferred from homology"/>
<sequence length="405" mass="46752">MLYRPRLPDGRKVPLSWPIALFRLTNNICWPLEENASWLAVVFDRFCWYLAFILFVITNDAEFRYLRVNINNLDEMLTGVPTYLVLIEIHLRAFTLGWRKQDFRRLLEKFYRQIYIESSLHPTIFKNIRSQLMPIFVLSSLYLSALISYVILPIYFLSIGSRELMYKMIPAFDYSPLWIYLLCCLSNLWIGVIVATMMLGEATVLSTLVFHLNGRYLMMREKLMAKVDVVLEKKKRDNGNQHIAAEYNKILVETLQENVALNTFAQEIQREYSFRLFVIVAFMAASLCGLGFKVYTSPMTSIGYIFWAIGKIQEILAIGTMGSTIVTITNQISSMYYESNWELVVFQSEDSKSNARLMKLVQLAIATNSKPFCLTGLNFFTISTTTALAILQGASSYFTFLISLR</sequence>
<dbReference type="EnsemblMetazoa" id="MDOA007555-RB">
    <property type="protein sequence ID" value="MDOA007555-PB"/>
    <property type="gene ID" value="MDOA007555"/>
</dbReference>
<comment type="subcellular location">
    <subcellularLocation>
        <location evidence="1 10">Cell membrane</location>
        <topology evidence="1 10">Multi-pass membrane protein</topology>
    </subcellularLocation>
</comment>
<dbReference type="GO" id="GO:0005549">
    <property type="term" value="F:odorant binding"/>
    <property type="evidence" value="ECO:0007669"/>
    <property type="project" value="InterPro"/>
</dbReference>
<dbReference type="VEuPathDB" id="VectorBase:MDOMA2_010609"/>
<evidence type="ECO:0000256" key="4">
    <source>
        <dbReference type="ARBA" id="ARBA00022692"/>
    </source>
</evidence>
<dbReference type="OrthoDB" id="193931at2759"/>
<reference evidence="11" key="1">
    <citation type="submission" date="2020-05" db="UniProtKB">
        <authorList>
            <consortium name="EnsemblMetazoa"/>
        </authorList>
    </citation>
    <scope>IDENTIFICATION</scope>
    <source>
        <strain evidence="11">Aabys</strain>
    </source>
</reference>
<dbReference type="GO" id="GO:0007165">
    <property type="term" value="P:signal transduction"/>
    <property type="evidence" value="ECO:0007669"/>
    <property type="project" value="UniProtKB-KW"/>
</dbReference>
<name>A0A1I8MQZ6_MUSDO</name>
<dbReference type="InterPro" id="IPR004117">
    <property type="entry name" value="7tm6_olfct_rcpt"/>
</dbReference>
<evidence type="ECO:0000256" key="7">
    <source>
        <dbReference type="ARBA" id="ARBA00023136"/>
    </source>
</evidence>
<feature type="transmembrane region" description="Helical" evidence="10">
    <location>
        <begin position="177"/>
        <end position="210"/>
    </location>
</feature>
<protein>
    <recommendedName>
        <fullName evidence="10">Odorant receptor</fullName>
    </recommendedName>
</protein>
<dbReference type="GO" id="GO:0005886">
    <property type="term" value="C:plasma membrane"/>
    <property type="evidence" value="ECO:0007669"/>
    <property type="project" value="UniProtKB-SubCell"/>
</dbReference>
<organism evidence="11">
    <name type="scientific">Musca domestica</name>
    <name type="common">House fly</name>
    <dbReference type="NCBI Taxonomy" id="7370"/>
    <lineage>
        <taxon>Eukaryota</taxon>
        <taxon>Metazoa</taxon>
        <taxon>Ecdysozoa</taxon>
        <taxon>Arthropoda</taxon>
        <taxon>Hexapoda</taxon>
        <taxon>Insecta</taxon>
        <taxon>Pterygota</taxon>
        <taxon>Neoptera</taxon>
        <taxon>Endopterygota</taxon>
        <taxon>Diptera</taxon>
        <taxon>Brachycera</taxon>
        <taxon>Muscomorpha</taxon>
        <taxon>Muscoidea</taxon>
        <taxon>Muscidae</taxon>
        <taxon>Musca</taxon>
    </lineage>
</organism>
<evidence type="ECO:0000256" key="6">
    <source>
        <dbReference type="ARBA" id="ARBA00022989"/>
    </source>
</evidence>
<gene>
    <name evidence="11" type="primary">101895501</name>
</gene>
<evidence type="ECO:0000256" key="5">
    <source>
        <dbReference type="ARBA" id="ARBA00022725"/>
    </source>
</evidence>
<feature type="transmembrane region" description="Helical" evidence="10">
    <location>
        <begin position="304"/>
        <end position="328"/>
    </location>
</feature>
<keyword evidence="2" id="KW-1003">Cell membrane</keyword>
<comment type="caution">
    <text evidence="10">Lacks conserved residue(s) required for the propagation of feature annotation.</text>
</comment>
<keyword evidence="8 10" id="KW-0675">Receptor</keyword>
<keyword evidence="6 10" id="KW-1133">Transmembrane helix</keyword>
<comment type="similarity">
    <text evidence="10">Belongs to the insect chemoreceptor superfamily. Heteromeric odorant receptor channel (TC 1.A.69) family.</text>
</comment>
<evidence type="ECO:0000256" key="3">
    <source>
        <dbReference type="ARBA" id="ARBA00022606"/>
    </source>
</evidence>
<evidence type="ECO:0000256" key="9">
    <source>
        <dbReference type="ARBA" id="ARBA00023224"/>
    </source>
</evidence>
<keyword evidence="7 10" id="KW-0472">Membrane</keyword>
<keyword evidence="3 10" id="KW-0716">Sensory transduction</keyword>
<dbReference type="VEuPathDB" id="VectorBase:MDOA007555"/>
<accession>A0A1I8MQZ6</accession>
<dbReference type="PANTHER" id="PTHR21137">
    <property type="entry name" value="ODORANT RECEPTOR"/>
    <property type="match status" value="1"/>
</dbReference>
<feature type="transmembrane region" description="Helical" evidence="10">
    <location>
        <begin position="36"/>
        <end position="57"/>
    </location>
</feature>
<evidence type="ECO:0000256" key="10">
    <source>
        <dbReference type="RuleBase" id="RU351113"/>
    </source>
</evidence>
<evidence type="ECO:0000256" key="1">
    <source>
        <dbReference type="ARBA" id="ARBA00004651"/>
    </source>
</evidence>
<dbReference type="eggNOG" id="ENOG502T9IC">
    <property type="taxonomic scope" value="Eukaryota"/>
</dbReference>